<dbReference type="OrthoDB" id="510280at2759"/>
<evidence type="ECO:0000256" key="1">
    <source>
        <dbReference type="SAM" id="Phobius"/>
    </source>
</evidence>
<gene>
    <name evidence="3" type="ORF">Bathy02g01500</name>
</gene>
<dbReference type="GeneID" id="19017264"/>
<organism evidence="3 4">
    <name type="scientific">Bathycoccus prasinos</name>
    <dbReference type="NCBI Taxonomy" id="41875"/>
    <lineage>
        <taxon>Eukaryota</taxon>
        <taxon>Viridiplantae</taxon>
        <taxon>Chlorophyta</taxon>
        <taxon>Mamiellophyceae</taxon>
        <taxon>Mamiellales</taxon>
        <taxon>Bathycoccaceae</taxon>
        <taxon>Bathycoccus</taxon>
    </lineage>
</organism>
<dbReference type="EMBL" id="FO082277">
    <property type="protein sequence ID" value="CCO14819.1"/>
    <property type="molecule type" value="Genomic_DNA"/>
</dbReference>
<evidence type="ECO:0008006" key="5">
    <source>
        <dbReference type="Google" id="ProtNLM"/>
    </source>
</evidence>
<evidence type="ECO:0000313" key="4">
    <source>
        <dbReference type="Proteomes" id="UP000198341"/>
    </source>
</evidence>
<feature type="transmembrane region" description="Helical" evidence="1">
    <location>
        <begin position="182"/>
        <end position="199"/>
    </location>
</feature>
<dbReference type="Proteomes" id="UP000198341">
    <property type="component" value="Chromosome 2"/>
</dbReference>
<proteinExistence type="predicted"/>
<accession>K8EAQ4</accession>
<reference evidence="3 4" key="1">
    <citation type="submission" date="2011-10" db="EMBL/GenBank/DDBJ databases">
        <authorList>
            <person name="Genoscope - CEA"/>
        </authorList>
    </citation>
    <scope>NUCLEOTIDE SEQUENCE [LARGE SCALE GENOMIC DNA]</scope>
    <source>
        <strain evidence="3 4">RCC 1105</strain>
    </source>
</reference>
<feature type="signal peptide" evidence="2">
    <location>
        <begin position="1"/>
        <end position="24"/>
    </location>
</feature>
<dbReference type="AlphaFoldDB" id="K8EAQ4"/>
<evidence type="ECO:0000313" key="3">
    <source>
        <dbReference type="EMBL" id="CCO14819.1"/>
    </source>
</evidence>
<keyword evidence="1" id="KW-1133">Transmembrane helix</keyword>
<feature type="chain" id="PRO_5003917036" description="High-affinity nitrate transporter" evidence="2">
    <location>
        <begin position="25"/>
        <end position="213"/>
    </location>
</feature>
<dbReference type="STRING" id="41875.K8EAQ4"/>
<protein>
    <recommendedName>
        <fullName evidence="5">High-affinity nitrate transporter</fullName>
    </recommendedName>
</protein>
<dbReference type="Pfam" id="PF16974">
    <property type="entry name" value="NAR2"/>
    <property type="match status" value="1"/>
</dbReference>
<dbReference type="InterPro" id="IPR016605">
    <property type="entry name" value="Transptr_NO3_Nar2"/>
</dbReference>
<dbReference type="GO" id="GO:0010167">
    <property type="term" value="P:response to nitrate"/>
    <property type="evidence" value="ECO:0007669"/>
    <property type="project" value="InterPro"/>
</dbReference>
<keyword evidence="4" id="KW-1185">Reference proteome</keyword>
<keyword evidence="2" id="KW-0732">Signal</keyword>
<keyword evidence="1" id="KW-0472">Membrane</keyword>
<name>K8EAQ4_9CHLO</name>
<dbReference type="GO" id="GO:0015706">
    <property type="term" value="P:nitrate transmembrane transport"/>
    <property type="evidence" value="ECO:0007669"/>
    <property type="project" value="InterPro"/>
</dbReference>
<keyword evidence="1" id="KW-0812">Transmembrane</keyword>
<dbReference type="KEGG" id="bpg:Bathy02g01500"/>
<dbReference type="RefSeq" id="XP_007514579.1">
    <property type="nucleotide sequence ID" value="XM_007514517.1"/>
</dbReference>
<evidence type="ECO:0000256" key="2">
    <source>
        <dbReference type="SAM" id="SignalP"/>
    </source>
</evidence>
<sequence>MQFTATKLFTAFLALIALMQFVSGAALYSEMTGAKIAVSVSDVALTDGCAPTTYTGGASSLTVKWSGLTVAPAKIAIKLCYTKDQTVDRAWRKFKDNIKDNKQCKQTADTAAFLVEPFESTDLSGEKEVVIPMNTAPTTYTVQVLAMDDTGAFIQYGDSLLSECHIKIDTYDRLPMTLQGTMGFFCAFSLIFAGAVWVYDVKKQNTIAAQWAQ</sequence>